<proteinExistence type="predicted"/>
<accession>A0A4R0I2A4</accession>
<name>A0A4R0I2A4_9ACTN</name>
<evidence type="ECO:0000313" key="2">
    <source>
        <dbReference type="EMBL" id="TCC20006.1"/>
    </source>
</evidence>
<dbReference type="RefSeq" id="WP_131295973.1">
    <property type="nucleotide sequence ID" value="NZ_SJKA01000022.1"/>
</dbReference>
<evidence type="ECO:0000256" key="1">
    <source>
        <dbReference type="SAM" id="Phobius"/>
    </source>
</evidence>
<dbReference type="EMBL" id="SJKA01000022">
    <property type="protein sequence ID" value="TCC20006.1"/>
    <property type="molecule type" value="Genomic_DNA"/>
</dbReference>
<protein>
    <submittedName>
        <fullName evidence="2">Uncharacterized protein</fullName>
    </submittedName>
</protein>
<feature type="transmembrane region" description="Helical" evidence="1">
    <location>
        <begin position="21"/>
        <end position="40"/>
    </location>
</feature>
<feature type="transmembrane region" description="Helical" evidence="1">
    <location>
        <begin position="203"/>
        <end position="226"/>
    </location>
</feature>
<feature type="transmembrane region" description="Helical" evidence="1">
    <location>
        <begin position="238"/>
        <end position="260"/>
    </location>
</feature>
<gene>
    <name evidence="2" type="ORF">E0H50_37935</name>
</gene>
<keyword evidence="1" id="KW-1133">Transmembrane helix</keyword>
<dbReference type="OrthoDB" id="529448at2"/>
<keyword evidence="1" id="KW-0472">Membrane</keyword>
<keyword evidence="1" id="KW-0812">Transmembrane</keyword>
<organism evidence="2 3">
    <name type="scientific">Kribbella sindirgiensis</name>
    <dbReference type="NCBI Taxonomy" id="1124744"/>
    <lineage>
        <taxon>Bacteria</taxon>
        <taxon>Bacillati</taxon>
        <taxon>Actinomycetota</taxon>
        <taxon>Actinomycetes</taxon>
        <taxon>Propionibacteriales</taxon>
        <taxon>Kribbellaceae</taxon>
        <taxon>Kribbella</taxon>
    </lineage>
</organism>
<keyword evidence="3" id="KW-1185">Reference proteome</keyword>
<reference evidence="2 3" key="1">
    <citation type="submission" date="2019-02" db="EMBL/GenBank/DDBJ databases">
        <title>Kribbella capetownensis sp. nov. and Kribbella speibonae sp. nov., isolated from soil.</title>
        <authorList>
            <person name="Curtis S.M."/>
            <person name="Norton I."/>
            <person name="Everest G.J."/>
            <person name="Meyers P.R."/>
        </authorList>
    </citation>
    <scope>NUCLEOTIDE SEQUENCE [LARGE SCALE GENOMIC DNA]</scope>
    <source>
        <strain evidence="2 3">DSM 27082</strain>
    </source>
</reference>
<dbReference type="Proteomes" id="UP000292695">
    <property type="component" value="Unassembled WGS sequence"/>
</dbReference>
<comment type="caution">
    <text evidence="2">The sequence shown here is derived from an EMBL/GenBank/DDBJ whole genome shotgun (WGS) entry which is preliminary data.</text>
</comment>
<evidence type="ECO:0000313" key="3">
    <source>
        <dbReference type="Proteomes" id="UP000292695"/>
    </source>
</evidence>
<feature type="transmembrane region" description="Helical" evidence="1">
    <location>
        <begin position="60"/>
        <end position="78"/>
    </location>
</feature>
<sequence length="303" mass="32297">MSSLSSAAGVGPSDLSPRLKLVNIVPTAALALLIATLLLAGTPQSAPSPDRFLANGRALGPGWLAALSVAITIWSIALQPFEMSLIRALEGYWPASRLFNEIGQRALWLQRRRHRALHHAAASELNAPQVTAARGVLAQWPKDEADVLPMALGNRLRAMERRGAAGYGMDAVRSFPRLYLALPASALVPLGQARDQLDAAVRFCFVFAVGSVVSAGLLVAHGWWLLLPLGLAVMSVASYRAALVAAVNYGALVSAAFNVYHLRLLDETGVLRPTDTAAARRAHVALEAMQTGDSTRSVRYAPK</sequence>
<dbReference type="AlphaFoldDB" id="A0A4R0I2A4"/>